<comment type="similarity">
    <text evidence="2 12">Belongs to the amiloride-sensitive sodium channel (TC 1.A.6) family.</text>
</comment>
<evidence type="ECO:0000313" key="16">
    <source>
        <dbReference type="Proteomes" id="UP000759131"/>
    </source>
</evidence>
<evidence type="ECO:0000256" key="7">
    <source>
        <dbReference type="ARBA" id="ARBA00023053"/>
    </source>
</evidence>
<dbReference type="Pfam" id="PF00858">
    <property type="entry name" value="ASC"/>
    <property type="match status" value="2"/>
</dbReference>
<evidence type="ECO:0000256" key="12">
    <source>
        <dbReference type="RuleBase" id="RU000679"/>
    </source>
</evidence>
<dbReference type="PANTHER" id="PTHR11690">
    <property type="entry name" value="AMILORIDE-SENSITIVE SODIUM CHANNEL-RELATED"/>
    <property type="match status" value="1"/>
</dbReference>
<keyword evidence="6 14" id="KW-1133">Transmembrane helix</keyword>
<feature type="transmembrane region" description="Helical" evidence="14">
    <location>
        <begin position="42"/>
        <end position="64"/>
    </location>
</feature>
<evidence type="ECO:0000256" key="8">
    <source>
        <dbReference type="ARBA" id="ARBA00023065"/>
    </source>
</evidence>
<keyword evidence="4 12" id="KW-0894">Sodium channel</keyword>
<evidence type="ECO:0000256" key="3">
    <source>
        <dbReference type="ARBA" id="ARBA00022448"/>
    </source>
</evidence>
<keyword evidence="3 12" id="KW-0813">Transport</keyword>
<reference evidence="15" key="1">
    <citation type="submission" date="2020-11" db="EMBL/GenBank/DDBJ databases">
        <authorList>
            <person name="Tran Van P."/>
        </authorList>
    </citation>
    <scope>NUCLEOTIDE SEQUENCE</scope>
</reference>
<evidence type="ECO:0000256" key="5">
    <source>
        <dbReference type="ARBA" id="ARBA00022692"/>
    </source>
</evidence>
<comment type="subcellular location">
    <subcellularLocation>
        <location evidence="1">Membrane</location>
        <topology evidence="1">Multi-pass membrane protein</topology>
    </subcellularLocation>
</comment>
<feature type="region of interest" description="Disordered" evidence="13">
    <location>
        <begin position="359"/>
        <end position="383"/>
    </location>
</feature>
<dbReference type="InterPro" id="IPR001873">
    <property type="entry name" value="ENaC"/>
</dbReference>
<proteinExistence type="inferred from homology"/>
<sequence length="889" mass="101963">MGENIEMSANGGPNKDPHISHDLKHKYESMTKKARIKTSVRLAIVVMCAAAMIYQVIVLTAQYLNGQTLVNIKIEQIKYNKIPAFTVCYPRLLSFKRVAEVYPDSYGQLYATYMDTMRSVAQGDISYHDNNVTTNLNDLYEGNVTALINKEHRLRDLFDLSIPYYYGNRSSSLFNKDKLTEFAIDIHVNAIRLFNNNKTLNVIEITDTEPIESLVMPDGRQGFKCFTFFSQMKPKWREYQIDLKEMNMNIYQHESWFPPSLYEGGAHVHLSMHSPNILPQQMSPNNFVRLKTGKWYEMTYNRWKTILLPPRYDTKCREYDLKSTRAGDYQLRADCVNQCVYDGLLKTCDADKLSPLKGQPLGNSDNTGSVNTSTGKIGKVGKGLGKRQQHNATLCLYRSDSLWRQELVAPGAPLADERICAKYEVGTIKSTLAGADKQAFERTVDRRACFRQHASRVNGECELKCPQECNNRYYNYNVKTSDKLPGHSPWTKQTHVRMAHNQLPDQITEHIPEISFVQFIGTFGGLVGMWVVICAIAMIYQVIDYTAQYMSGQTLVNIQIEESKYNKIPSITICYPRLLSMKRVADVYPVNYKEQYSAYLDTMQSIADGDISYENSTMVSYLNDLKVMHINIYQHESWFPPSLYDGSAHVYLSMHSPNIMPQQMSSNNFIRLQAGKWYEMTYNRWKTILLPPGYDTKCRDYRLSSTKSGDQLRADCVNQCIYDGLVKHCDHDKQAAQHGQEPLCLYRSDILWRKDLVESGALLDNNRICAKYDPGTVNAHLADERTVYRRVCLQSHALRVNGECELKCPQECNNRYYNYNVKTSDKMDAHSPWTKQTHVRMAHNQMPQQITEHIPEISFVQYIGTVGGLMGMWVGLSAFAVLDFALGYI</sequence>
<evidence type="ECO:0000256" key="4">
    <source>
        <dbReference type="ARBA" id="ARBA00022461"/>
    </source>
</evidence>
<keyword evidence="11 12" id="KW-0407">Ion channel</keyword>
<dbReference type="GO" id="GO:0005886">
    <property type="term" value="C:plasma membrane"/>
    <property type="evidence" value="ECO:0007669"/>
    <property type="project" value="TreeGrafter"/>
</dbReference>
<gene>
    <name evidence="15" type="ORF">OSB1V03_LOCUS6345</name>
</gene>
<dbReference type="GO" id="GO:0015280">
    <property type="term" value="F:ligand-gated sodium channel activity"/>
    <property type="evidence" value="ECO:0007669"/>
    <property type="project" value="TreeGrafter"/>
</dbReference>
<keyword evidence="9 14" id="KW-0472">Membrane</keyword>
<keyword evidence="10 12" id="KW-0739">Sodium transport</keyword>
<dbReference type="AlphaFoldDB" id="A0A7R9KPM0"/>
<evidence type="ECO:0000256" key="14">
    <source>
        <dbReference type="SAM" id="Phobius"/>
    </source>
</evidence>
<organism evidence="15">
    <name type="scientific">Medioppia subpectinata</name>
    <dbReference type="NCBI Taxonomy" id="1979941"/>
    <lineage>
        <taxon>Eukaryota</taxon>
        <taxon>Metazoa</taxon>
        <taxon>Ecdysozoa</taxon>
        <taxon>Arthropoda</taxon>
        <taxon>Chelicerata</taxon>
        <taxon>Arachnida</taxon>
        <taxon>Acari</taxon>
        <taxon>Acariformes</taxon>
        <taxon>Sarcoptiformes</taxon>
        <taxon>Oribatida</taxon>
        <taxon>Brachypylina</taxon>
        <taxon>Oppioidea</taxon>
        <taxon>Oppiidae</taxon>
        <taxon>Medioppia</taxon>
    </lineage>
</organism>
<evidence type="ECO:0000313" key="15">
    <source>
        <dbReference type="EMBL" id="CAD7625912.1"/>
    </source>
</evidence>
<dbReference type="Proteomes" id="UP000759131">
    <property type="component" value="Unassembled WGS sequence"/>
</dbReference>
<evidence type="ECO:0000256" key="11">
    <source>
        <dbReference type="ARBA" id="ARBA00023303"/>
    </source>
</evidence>
<feature type="compositionally biased region" description="Polar residues" evidence="13">
    <location>
        <begin position="361"/>
        <end position="374"/>
    </location>
</feature>
<evidence type="ECO:0000256" key="13">
    <source>
        <dbReference type="SAM" id="MobiDB-lite"/>
    </source>
</evidence>
<keyword evidence="7" id="KW-0915">Sodium</keyword>
<protein>
    <submittedName>
        <fullName evidence="15">Uncharacterized protein</fullName>
    </submittedName>
</protein>
<dbReference type="OrthoDB" id="6479868at2759"/>
<dbReference type="EMBL" id="CAJPIZ010003421">
    <property type="protein sequence ID" value="CAG2106342.1"/>
    <property type="molecule type" value="Genomic_DNA"/>
</dbReference>
<evidence type="ECO:0000256" key="9">
    <source>
        <dbReference type="ARBA" id="ARBA00023136"/>
    </source>
</evidence>
<name>A0A7R9KPM0_9ACAR</name>
<feature type="transmembrane region" description="Helical" evidence="14">
    <location>
        <begin position="859"/>
        <end position="882"/>
    </location>
</feature>
<evidence type="ECO:0000256" key="10">
    <source>
        <dbReference type="ARBA" id="ARBA00023201"/>
    </source>
</evidence>
<keyword evidence="8 12" id="KW-0406">Ion transport</keyword>
<feature type="transmembrane region" description="Helical" evidence="14">
    <location>
        <begin position="516"/>
        <end position="540"/>
    </location>
</feature>
<keyword evidence="16" id="KW-1185">Reference proteome</keyword>
<accession>A0A7R9KPM0</accession>
<dbReference type="Gene3D" id="1.10.287.770">
    <property type="entry name" value="YojJ-like"/>
    <property type="match status" value="1"/>
</dbReference>
<evidence type="ECO:0000256" key="1">
    <source>
        <dbReference type="ARBA" id="ARBA00004141"/>
    </source>
</evidence>
<dbReference type="EMBL" id="OC857996">
    <property type="protein sequence ID" value="CAD7625912.1"/>
    <property type="molecule type" value="Genomic_DNA"/>
</dbReference>
<keyword evidence="5 12" id="KW-0812">Transmembrane</keyword>
<evidence type="ECO:0000256" key="2">
    <source>
        <dbReference type="ARBA" id="ARBA00007193"/>
    </source>
</evidence>
<evidence type="ECO:0000256" key="6">
    <source>
        <dbReference type="ARBA" id="ARBA00022989"/>
    </source>
</evidence>